<dbReference type="GO" id="GO:0016491">
    <property type="term" value="F:oxidoreductase activity"/>
    <property type="evidence" value="ECO:0007669"/>
    <property type="project" value="UniProtKB-KW"/>
</dbReference>
<proteinExistence type="inferred from homology"/>
<sequence>MLIPKGNDSFEAELFVMISDYAGDRIDQHVVDHPGDAVSYCGLKNKLYPDRRSMGYPFDRQPRDDVDTLQDFLTPNMSVRNVIIQFKDITLAPGESFPDSLK</sequence>
<protein>
    <submittedName>
        <fullName evidence="7">Phenoloxidase 1-like</fullName>
    </submittedName>
</protein>
<dbReference type="AlphaFoldDB" id="A0A6P7FFD8"/>
<dbReference type="InterPro" id="IPR005203">
    <property type="entry name" value="Hemocyanin_C"/>
</dbReference>
<dbReference type="PANTHER" id="PTHR11511:SF4">
    <property type="entry name" value="PHENOLOXIDASE 2-RELATED"/>
    <property type="match status" value="1"/>
</dbReference>
<gene>
    <name evidence="7" type="primary">LOC114328848</name>
</gene>
<comment type="similarity">
    <text evidence="2">Belongs to the tyrosinase family.</text>
</comment>
<evidence type="ECO:0000259" key="6">
    <source>
        <dbReference type="Pfam" id="PF03723"/>
    </source>
</evidence>
<dbReference type="SUPFAM" id="SSF81296">
    <property type="entry name" value="E set domains"/>
    <property type="match status" value="1"/>
</dbReference>
<evidence type="ECO:0000256" key="2">
    <source>
        <dbReference type="ARBA" id="ARBA00009928"/>
    </source>
</evidence>
<accession>A0A6P7FFD8</accession>
<dbReference type="PANTHER" id="PTHR11511">
    <property type="entry name" value="LARVAL STORAGE PROTEIN/PHENOLOXIDASE"/>
    <property type="match status" value="1"/>
</dbReference>
<dbReference type="InterPro" id="IPR013788">
    <property type="entry name" value="Hemocyanin/hexamerin"/>
</dbReference>
<evidence type="ECO:0000256" key="5">
    <source>
        <dbReference type="ARBA" id="ARBA00023008"/>
    </source>
</evidence>
<dbReference type="Pfam" id="PF03723">
    <property type="entry name" value="Hemocyanin_C"/>
    <property type="match status" value="1"/>
</dbReference>
<dbReference type="InterPro" id="IPR014756">
    <property type="entry name" value="Ig_E-set"/>
</dbReference>
<organism evidence="7">
    <name type="scientific">Diabrotica virgifera virgifera</name>
    <name type="common">western corn rootworm</name>
    <dbReference type="NCBI Taxonomy" id="50390"/>
    <lineage>
        <taxon>Eukaryota</taxon>
        <taxon>Metazoa</taxon>
        <taxon>Ecdysozoa</taxon>
        <taxon>Arthropoda</taxon>
        <taxon>Hexapoda</taxon>
        <taxon>Insecta</taxon>
        <taxon>Pterygota</taxon>
        <taxon>Neoptera</taxon>
        <taxon>Endopterygota</taxon>
        <taxon>Coleoptera</taxon>
        <taxon>Polyphaga</taxon>
        <taxon>Cucujiformia</taxon>
        <taxon>Chrysomeloidea</taxon>
        <taxon>Chrysomelidae</taxon>
        <taxon>Galerucinae</taxon>
        <taxon>Diabroticina</taxon>
        <taxon>Diabroticites</taxon>
        <taxon>Diabrotica</taxon>
    </lineage>
</organism>
<keyword evidence="4" id="KW-0560">Oxidoreductase</keyword>
<comment type="cofactor">
    <cofactor evidence="1">
        <name>Cu(2+)</name>
        <dbReference type="ChEBI" id="CHEBI:29036"/>
    </cofactor>
</comment>
<feature type="domain" description="Hemocyanin C-terminal" evidence="6">
    <location>
        <begin position="1"/>
        <end position="86"/>
    </location>
</feature>
<evidence type="ECO:0000256" key="3">
    <source>
        <dbReference type="ARBA" id="ARBA00022723"/>
    </source>
</evidence>
<evidence type="ECO:0000313" key="7">
    <source>
        <dbReference type="RefSeq" id="XP_028133607.1"/>
    </source>
</evidence>
<dbReference type="Gene3D" id="2.60.40.1520">
    <property type="entry name" value="Hemocyanin, C-terminal domain"/>
    <property type="match status" value="1"/>
</dbReference>
<name>A0A6P7FFD8_DIAVI</name>
<dbReference type="RefSeq" id="XP_028133607.1">
    <property type="nucleotide sequence ID" value="XM_028277806.1"/>
</dbReference>
<keyword evidence="3" id="KW-0479">Metal-binding</keyword>
<dbReference type="GO" id="GO:0046872">
    <property type="term" value="F:metal ion binding"/>
    <property type="evidence" value="ECO:0007669"/>
    <property type="project" value="UniProtKB-KW"/>
</dbReference>
<dbReference type="InterPro" id="IPR037020">
    <property type="entry name" value="Hemocyanin_C_sf"/>
</dbReference>
<evidence type="ECO:0000256" key="4">
    <source>
        <dbReference type="ARBA" id="ARBA00023002"/>
    </source>
</evidence>
<dbReference type="InParanoid" id="A0A6P7FFD8"/>
<reference evidence="7" key="1">
    <citation type="submission" date="2025-08" db="UniProtKB">
        <authorList>
            <consortium name="RefSeq"/>
        </authorList>
    </citation>
    <scope>IDENTIFICATION</scope>
</reference>
<evidence type="ECO:0000256" key="1">
    <source>
        <dbReference type="ARBA" id="ARBA00001973"/>
    </source>
</evidence>
<keyword evidence="5" id="KW-0186">Copper</keyword>